<dbReference type="PANTHER" id="PTHR46173:SF1">
    <property type="entry name" value="CCA TRNA NUCLEOTIDYLTRANSFERASE 1, MITOCHONDRIAL"/>
    <property type="match status" value="1"/>
</dbReference>
<dbReference type="InterPro" id="IPR043519">
    <property type="entry name" value="NT_sf"/>
</dbReference>
<dbReference type="Gene3D" id="3.30.460.10">
    <property type="entry name" value="Beta Polymerase, domain 2"/>
    <property type="match status" value="1"/>
</dbReference>
<evidence type="ECO:0000313" key="12">
    <source>
        <dbReference type="Proteomes" id="UP000231276"/>
    </source>
</evidence>
<dbReference type="GO" id="GO:0000166">
    <property type="term" value="F:nucleotide binding"/>
    <property type="evidence" value="ECO:0007669"/>
    <property type="project" value="UniProtKB-KW"/>
</dbReference>
<dbReference type="GO" id="GO:0000049">
    <property type="term" value="F:tRNA binding"/>
    <property type="evidence" value="ECO:0007669"/>
    <property type="project" value="TreeGrafter"/>
</dbReference>
<evidence type="ECO:0000313" key="11">
    <source>
        <dbReference type="EMBL" id="PIP86249.1"/>
    </source>
</evidence>
<evidence type="ECO:0000256" key="4">
    <source>
        <dbReference type="ARBA" id="ARBA00022695"/>
    </source>
</evidence>
<dbReference type="SMART" id="SM00471">
    <property type="entry name" value="HDc"/>
    <property type="match status" value="1"/>
</dbReference>
<comment type="cofactor">
    <cofactor evidence="1">
        <name>Mg(2+)</name>
        <dbReference type="ChEBI" id="CHEBI:18420"/>
    </cofactor>
</comment>
<name>A0A2H0DX14_9BACT</name>
<comment type="similarity">
    <text evidence="8">Belongs to the tRNA nucleotidyltransferase/poly(A) polymerase family.</text>
</comment>
<dbReference type="Gene3D" id="1.10.246.80">
    <property type="match status" value="1"/>
</dbReference>
<organism evidence="11 12">
    <name type="scientific">Candidatus Campbellbacteria bacterium CG22_combo_CG10-13_8_21_14_all_43_18</name>
    <dbReference type="NCBI Taxonomy" id="1974530"/>
    <lineage>
        <taxon>Bacteria</taxon>
        <taxon>Candidatus Campbelliibacteriota</taxon>
    </lineage>
</organism>
<comment type="caution">
    <text evidence="11">The sequence shown here is derived from an EMBL/GenBank/DDBJ whole genome shotgun (WGS) entry which is preliminary data.</text>
</comment>
<dbReference type="Pfam" id="PF01743">
    <property type="entry name" value="PolyA_pol"/>
    <property type="match status" value="1"/>
</dbReference>
<dbReference type="GO" id="GO:0016779">
    <property type="term" value="F:nucleotidyltransferase activity"/>
    <property type="evidence" value="ECO:0007669"/>
    <property type="project" value="UniProtKB-KW"/>
</dbReference>
<dbReference type="NCBIfam" id="TIGR00277">
    <property type="entry name" value="HDIG"/>
    <property type="match status" value="1"/>
</dbReference>
<sequence length="517" mass="59529">MSQPKIPKEVLFVTETLKMAQYEAFLVGGCVRDILMGKKPEDWDIATNAGPDKVQELFPHTFYENTFGTVGVVNDETEDESLKNIEVTTYRKEGKYSDGRRPDEIVFAKTIEEDLLRRDLTINAIALDLSPEKSPRAKRGIAPVKILTDILKDIKPGYKGHLVDPYNGHRDIKDKLIRAVLEPSRRFSEDALRIMRAVRFATVLDFQIEPQTAEAIELLHMKLKDISKERIRDEFRKIIMSKRPKYGLIELKKFNLLQFIIPELLKAEGVKQGGIHAYDVWEHSLKTVQAGAKKGFSEEIRLAALFHDIGKPRTRRSGGKNKEWTFFGHDVVGERVTRETLSNLKYPKEMVEKVSKLVRWHMFFSDTEEITHSAVRRMVRNVGKENIWDLINLRVCDRIGTGRPKEEPYRLRKYKSMIEEVMRDPISVGMLKIDGAMVMKVTHETPGPKIGYILNALLEEVLEDPLLNKAEYLEKRAVEMSKMNSSKLIALSEKGKAEKQKREGEALEKIRDKNWVK</sequence>
<dbReference type="CDD" id="cd05398">
    <property type="entry name" value="NT_ClassII-CCAase"/>
    <property type="match status" value="1"/>
</dbReference>
<evidence type="ECO:0000256" key="1">
    <source>
        <dbReference type="ARBA" id="ARBA00001946"/>
    </source>
</evidence>
<keyword evidence="7" id="KW-0460">Magnesium</keyword>
<dbReference type="CDD" id="cd00077">
    <property type="entry name" value="HDc"/>
    <property type="match status" value="1"/>
</dbReference>
<evidence type="ECO:0000259" key="10">
    <source>
        <dbReference type="SMART" id="SM00471"/>
    </source>
</evidence>
<dbReference type="InterPro" id="IPR006675">
    <property type="entry name" value="HDIG_dom"/>
</dbReference>
<dbReference type="SUPFAM" id="SSF81891">
    <property type="entry name" value="Poly A polymerase C-terminal region-like"/>
    <property type="match status" value="1"/>
</dbReference>
<dbReference type="InterPro" id="IPR032828">
    <property type="entry name" value="PolyA_RNA-bd"/>
</dbReference>
<dbReference type="InterPro" id="IPR002646">
    <property type="entry name" value="PolA_pol_head_dom"/>
</dbReference>
<evidence type="ECO:0000256" key="6">
    <source>
        <dbReference type="ARBA" id="ARBA00022741"/>
    </source>
</evidence>
<dbReference type="InterPro" id="IPR003607">
    <property type="entry name" value="HD/PDEase_dom"/>
</dbReference>
<proteinExistence type="inferred from homology"/>
<keyword evidence="2 8" id="KW-0808">Transferase</keyword>
<dbReference type="Pfam" id="PF12627">
    <property type="entry name" value="PolyA_pol_RNAbd"/>
    <property type="match status" value="1"/>
</dbReference>
<evidence type="ECO:0000256" key="5">
    <source>
        <dbReference type="ARBA" id="ARBA00022723"/>
    </source>
</evidence>
<evidence type="ECO:0000256" key="2">
    <source>
        <dbReference type="ARBA" id="ARBA00022679"/>
    </source>
</evidence>
<evidence type="ECO:0000256" key="3">
    <source>
        <dbReference type="ARBA" id="ARBA00022694"/>
    </source>
</evidence>
<protein>
    <recommendedName>
        <fullName evidence="10">HD/PDEase domain-containing protein</fullName>
    </recommendedName>
</protein>
<dbReference type="Pfam" id="PF01966">
    <property type="entry name" value="HD"/>
    <property type="match status" value="1"/>
</dbReference>
<evidence type="ECO:0000256" key="9">
    <source>
        <dbReference type="SAM" id="MobiDB-lite"/>
    </source>
</evidence>
<evidence type="ECO:0000256" key="7">
    <source>
        <dbReference type="ARBA" id="ARBA00022842"/>
    </source>
</evidence>
<dbReference type="GO" id="GO:0046872">
    <property type="term" value="F:metal ion binding"/>
    <property type="evidence" value="ECO:0007669"/>
    <property type="project" value="UniProtKB-KW"/>
</dbReference>
<dbReference type="InterPro" id="IPR050264">
    <property type="entry name" value="Bact_CCA-adding_enz_type3_sf"/>
</dbReference>
<gene>
    <name evidence="11" type="ORF">COW82_03060</name>
</gene>
<accession>A0A2H0DX14</accession>
<dbReference type="GO" id="GO:0008033">
    <property type="term" value="P:tRNA processing"/>
    <property type="evidence" value="ECO:0007669"/>
    <property type="project" value="UniProtKB-KW"/>
</dbReference>
<keyword evidence="4" id="KW-0548">Nucleotidyltransferase</keyword>
<dbReference type="AlphaFoldDB" id="A0A2H0DX14"/>
<dbReference type="EMBL" id="PCTS01000043">
    <property type="protein sequence ID" value="PIP86249.1"/>
    <property type="molecule type" value="Genomic_DNA"/>
</dbReference>
<keyword evidence="8" id="KW-0694">RNA-binding</keyword>
<dbReference type="Gene3D" id="1.10.3090.10">
    <property type="entry name" value="cca-adding enzyme, domain 2"/>
    <property type="match status" value="1"/>
</dbReference>
<reference evidence="11 12" key="1">
    <citation type="submission" date="2017-09" db="EMBL/GenBank/DDBJ databases">
        <title>Depth-based differentiation of microbial function through sediment-hosted aquifers and enrichment of novel symbionts in the deep terrestrial subsurface.</title>
        <authorList>
            <person name="Probst A.J."/>
            <person name="Ladd B."/>
            <person name="Jarett J.K."/>
            <person name="Geller-Mcgrath D.E."/>
            <person name="Sieber C.M."/>
            <person name="Emerson J.B."/>
            <person name="Anantharaman K."/>
            <person name="Thomas B.C."/>
            <person name="Malmstrom R."/>
            <person name="Stieglmeier M."/>
            <person name="Klingl A."/>
            <person name="Woyke T."/>
            <person name="Ryan C.M."/>
            <person name="Banfield J.F."/>
        </authorList>
    </citation>
    <scope>NUCLEOTIDE SEQUENCE [LARGE SCALE GENOMIC DNA]</scope>
    <source>
        <strain evidence="11">CG22_combo_CG10-13_8_21_14_all_43_18</strain>
    </source>
</reference>
<keyword evidence="6" id="KW-0547">Nucleotide-binding</keyword>
<keyword evidence="5" id="KW-0479">Metal-binding</keyword>
<dbReference type="Proteomes" id="UP000231276">
    <property type="component" value="Unassembled WGS sequence"/>
</dbReference>
<dbReference type="PANTHER" id="PTHR46173">
    <property type="entry name" value="CCA TRNA NUCLEOTIDYLTRANSFERASE 1, MITOCHONDRIAL"/>
    <property type="match status" value="1"/>
</dbReference>
<feature type="domain" description="HD/PDEase" evidence="10">
    <location>
        <begin position="276"/>
        <end position="411"/>
    </location>
</feature>
<evidence type="ECO:0000256" key="8">
    <source>
        <dbReference type="RuleBase" id="RU003953"/>
    </source>
</evidence>
<keyword evidence="3" id="KW-0819">tRNA processing</keyword>
<feature type="region of interest" description="Disordered" evidence="9">
    <location>
        <begin position="493"/>
        <end position="517"/>
    </location>
</feature>
<dbReference type="SUPFAM" id="SSF81301">
    <property type="entry name" value="Nucleotidyltransferase"/>
    <property type="match status" value="1"/>
</dbReference>
<dbReference type="InterPro" id="IPR006674">
    <property type="entry name" value="HD_domain"/>
</dbReference>